<evidence type="ECO:0000313" key="1">
    <source>
        <dbReference type="EMBL" id="GGS54836.1"/>
    </source>
</evidence>
<evidence type="ECO:0000313" key="2">
    <source>
        <dbReference type="Proteomes" id="UP000660680"/>
    </source>
</evidence>
<reference evidence="1" key="2">
    <citation type="submission" date="2020-09" db="EMBL/GenBank/DDBJ databases">
        <authorList>
            <person name="Sun Q."/>
            <person name="Ohkuma M."/>
        </authorList>
    </citation>
    <scope>NUCLEOTIDE SEQUENCE</scope>
    <source>
        <strain evidence="1">JCM 3276</strain>
    </source>
</reference>
<reference evidence="1" key="1">
    <citation type="journal article" date="2014" name="Int. J. Syst. Evol. Microbiol.">
        <title>Complete genome sequence of Corynebacterium casei LMG S-19264T (=DSM 44701T), isolated from a smear-ripened cheese.</title>
        <authorList>
            <consortium name="US DOE Joint Genome Institute (JGI-PGF)"/>
            <person name="Walter F."/>
            <person name="Albersmeier A."/>
            <person name="Kalinowski J."/>
            <person name="Ruckert C."/>
        </authorList>
    </citation>
    <scope>NUCLEOTIDE SEQUENCE</scope>
    <source>
        <strain evidence="1">JCM 3276</strain>
    </source>
</reference>
<name>A0A918LJ17_9PSEU</name>
<accession>A0A918LJ17</accession>
<sequence>MGGCYSLVVDNWGGEWSRVRGSGGGGTSTGGGSGGSVKTGSFTVTVVLCPRTRRRLGVLGCLSGWVVIRTPVINER</sequence>
<proteinExistence type="predicted"/>
<dbReference type="Proteomes" id="UP000660680">
    <property type="component" value="Unassembled WGS sequence"/>
</dbReference>
<organism evidence="1 2">
    <name type="scientific">Actinokineospora fastidiosa</name>
    <dbReference type="NCBI Taxonomy" id="1816"/>
    <lineage>
        <taxon>Bacteria</taxon>
        <taxon>Bacillati</taxon>
        <taxon>Actinomycetota</taxon>
        <taxon>Actinomycetes</taxon>
        <taxon>Pseudonocardiales</taxon>
        <taxon>Pseudonocardiaceae</taxon>
        <taxon>Actinokineospora</taxon>
    </lineage>
</organism>
<gene>
    <name evidence="1" type="ORF">GCM10010171_57480</name>
</gene>
<comment type="caution">
    <text evidence="1">The sequence shown here is derived from an EMBL/GenBank/DDBJ whole genome shotgun (WGS) entry which is preliminary data.</text>
</comment>
<protein>
    <submittedName>
        <fullName evidence="1">Uncharacterized protein</fullName>
    </submittedName>
</protein>
<keyword evidence="2" id="KW-1185">Reference proteome</keyword>
<dbReference type="AlphaFoldDB" id="A0A918LJ17"/>
<dbReference type="EMBL" id="BMRB01000007">
    <property type="protein sequence ID" value="GGS54836.1"/>
    <property type="molecule type" value="Genomic_DNA"/>
</dbReference>